<proteinExistence type="inferred from homology"/>
<evidence type="ECO:0000256" key="1">
    <source>
        <dbReference type="ARBA" id="ARBA00006539"/>
    </source>
</evidence>
<keyword evidence="3" id="KW-1185">Reference proteome</keyword>
<dbReference type="EMBL" id="JACEGA010000001">
    <property type="protein sequence ID" value="MBB2182222.1"/>
    <property type="molecule type" value="Genomic_DNA"/>
</dbReference>
<dbReference type="AlphaFoldDB" id="A0A839JZ17"/>
<gene>
    <name evidence="2" type="ORF">H0486_04950</name>
</gene>
<comment type="caution">
    <text evidence="2">The sequence shown here is derived from an EMBL/GenBank/DDBJ whole genome shotgun (WGS) entry which is preliminary data.</text>
</comment>
<sequence length="489" mass="56622">MIKSIQHFEEVGIRNLEKEVEKFLKNPKDMASFVYGIQDNIIKLGLDIIKETLESCDETLRNSGKRKKDWQIVKKDEKTLITSLGKVCFEKTLFKNKVTGERGYLLDRILGIEGHERLTEDAEAKMLEESVETSYRKAGQAISISEIVSKQTVKNKIHSLEFQNEYKDLPNKKKVKYLYIDADEDHISLQFRERKGDLVKNDNHVKNNCIITKIVYVYEGIEKEGPKSKRNRLINPYYFCGTYSGEDNSKLWDEVYDYIRCNYDIDSIEKIYLNGDGGGWIKAGKRRLAGLTYVLDEFHLSKYMIRATSHLLDSAEEARQEMYKTMRSGTKREFEKVIEKILKVTDGEATIKRVKESKEYILSNWSAVKVRLEEKEGIVGCSAEGHVSHVLSSRMSSRPMGWSRMGVDKMAHLRAYYYNGGDMLELVRKQRRQTKAAGAEENDIISCEEVLRSEKNKRNELGKYMESISHSVSADVRKYAWFNAHIWGL</sequence>
<dbReference type="InterPro" id="IPR009620">
    <property type="entry name" value="UPF0236"/>
</dbReference>
<dbReference type="Proteomes" id="UP000574276">
    <property type="component" value="Unassembled WGS sequence"/>
</dbReference>
<evidence type="ECO:0000313" key="2">
    <source>
        <dbReference type="EMBL" id="MBB2182222.1"/>
    </source>
</evidence>
<accession>A0A839JZ17</accession>
<dbReference type="Pfam" id="PF06782">
    <property type="entry name" value="UPF0236"/>
    <property type="match status" value="1"/>
</dbReference>
<comment type="similarity">
    <text evidence="1">Belongs to the UPF0236 family.</text>
</comment>
<dbReference type="RefSeq" id="WP_228351949.1">
    <property type="nucleotide sequence ID" value="NZ_JACEGA010000001.1"/>
</dbReference>
<dbReference type="NCBIfam" id="NF033529">
    <property type="entry name" value="transpos_ISLre2"/>
    <property type="match status" value="1"/>
</dbReference>
<organism evidence="2 3">
    <name type="scientific">Variimorphobacter saccharofermentans</name>
    <dbReference type="NCBI Taxonomy" id="2755051"/>
    <lineage>
        <taxon>Bacteria</taxon>
        <taxon>Bacillati</taxon>
        <taxon>Bacillota</taxon>
        <taxon>Clostridia</taxon>
        <taxon>Lachnospirales</taxon>
        <taxon>Lachnospiraceae</taxon>
        <taxon>Variimorphobacter</taxon>
    </lineage>
</organism>
<protein>
    <submittedName>
        <fullName evidence="2">ISLre2 family transposase</fullName>
    </submittedName>
</protein>
<evidence type="ECO:0000313" key="3">
    <source>
        <dbReference type="Proteomes" id="UP000574276"/>
    </source>
</evidence>
<name>A0A839JZ17_9FIRM</name>
<reference evidence="2 3" key="1">
    <citation type="submission" date="2020-07" db="EMBL/GenBank/DDBJ databases">
        <title>Characterization and genome sequencing of isolate MD1, a novel member within the family Lachnospiraceae.</title>
        <authorList>
            <person name="Rettenmaier R."/>
            <person name="Di Bello L."/>
            <person name="Zinser C."/>
            <person name="Scheitz K."/>
            <person name="Liebl W."/>
            <person name="Zverlov V."/>
        </authorList>
    </citation>
    <scope>NUCLEOTIDE SEQUENCE [LARGE SCALE GENOMIC DNA]</scope>
    <source>
        <strain evidence="2 3">MD1</strain>
    </source>
</reference>